<evidence type="ECO:0008006" key="5">
    <source>
        <dbReference type="Google" id="ProtNLM"/>
    </source>
</evidence>
<protein>
    <recommendedName>
        <fullName evidence="5">Copper resistance protein NlpE</fullName>
    </recommendedName>
</protein>
<name>A0A6I4U2Z9_9SPHN</name>
<evidence type="ECO:0000256" key="2">
    <source>
        <dbReference type="SAM" id="SignalP"/>
    </source>
</evidence>
<evidence type="ECO:0000313" key="4">
    <source>
        <dbReference type="Proteomes" id="UP000429229"/>
    </source>
</evidence>
<dbReference type="OrthoDB" id="6057763at2"/>
<feature type="compositionally biased region" description="Low complexity" evidence="1">
    <location>
        <begin position="31"/>
        <end position="54"/>
    </location>
</feature>
<dbReference type="RefSeq" id="WP_160616730.1">
    <property type="nucleotide sequence ID" value="NZ_WTYR01000001.1"/>
</dbReference>
<comment type="caution">
    <text evidence="3">The sequence shown here is derived from an EMBL/GenBank/DDBJ whole genome shotgun (WGS) entry which is preliminary data.</text>
</comment>
<reference evidence="3 4" key="1">
    <citation type="submission" date="2019-12" db="EMBL/GenBank/DDBJ databases">
        <title>Genomic-based taxomic classification of the family Erythrobacteraceae.</title>
        <authorList>
            <person name="Xu L."/>
        </authorList>
    </citation>
    <scope>NUCLEOTIDE SEQUENCE [LARGE SCALE GENOMIC DNA]</scope>
    <source>
        <strain evidence="3 4">LMG 29519</strain>
    </source>
</reference>
<keyword evidence="2" id="KW-0732">Signal</keyword>
<feature type="region of interest" description="Disordered" evidence="1">
    <location>
        <begin position="22"/>
        <end position="54"/>
    </location>
</feature>
<feature type="chain" id="PRO_5026225545" description="Copper resistance protein NlpE" evidence="2">
    <location>
        <begin position="27"/>
        <end position="169"/>
    </location>
</feature>
<sequence length="169" mass="18277">MKHAILPLAPLALVALAACSADPAPADPEDTASAPEMSVETPAATPKAPPIATGTPATEAELAEDAATVRNAKTVSTIPERFQGTFAKTQADCDNRSHGVFTITGDEIEFFESRGKVQSVKVDGDYAAATVDETYVETTRYIFYMALEGADRLRFRYDKGERYTYMRCT</sequence>
<dbReference type="Proteomes" id="UP000429229">
    <property type="component" value="Unassembled WGS sequence"/>
</dbReference>
<feature type="signal peptide" evidence="2">
    <location>
        <begin position="1"/>
        <end position="26"/>
    </location>
</feature>
<dbReference type="PROSITE" id="PS51257">
    <property type="entry name" value="PROKAR_LIPOPROTEIN"/>
    <property type="match status" value="1"/>
</dbReference>
<evidence type="ECO:0000256" key="1">
    <source>
        <dbReference type="SAM" id="MobiDB-lite"/>
    </source>
</evidence>
<gene>
    <name evidence="3" type="ORF">GRI68_07820</name>
</gene>
<organism evidence="3 4">
    <name type="scientific">Alteriqipengyuania halimionae</name>
    <dbReference type="NCBI Taxonomy" id="1926630"/>
    <lineage>
        <taxon>Bacteria</taxon>
        <taxon>Pseudomonadati</taxon>
        <taxon>Pseudomonadota</taxon>
        <taxon>Alphaproteobacteria</taxon>
        <taxon>Sphingomonadales</taxon>
        <taxon>Erythrobacteraceae</taxon>
        <taxon>Alteriqipengyuania</taxon>
    </lineage>
</organism>
<proteinExistence type="predicted"/>
<dbReference type="AlphaFoldDB" id="A0A6I4U2Z9"/>
<evidence type="ECO:0000313" key="3">
    <source>
        <dbReference type="EMBL" id="MXP10086.1"/>
    </source>
</evidence>
<accession>A0A6I4U2Z9</accession>
<keyword evidence="4" id="KW-1185">Reference proteome</keyword>
<dbReference type="EMBL" id="WTYR01000001">
    <property type="protein sequence ID" value="MXP10086.1"/>
    <property type="molecule type" value="Genomic_DNA"/>
</dbReference>